<comment type="caution">
    <text evidence="1">The sequence shown here is derived from an EMBL/GenBank/DDBJ whole genome shotgun (WGS) entry which is preliminary data.</text>
</comment>
<name>A0A921KED2_SPOPS</name>
<organism evidence="1 2">
    <name type="scientific">Sporosarcina psychrophila</name>
    <name type="common">Bacillus psychrophilus</name>
    <dbReference type="NCBI Taxonomy" id="1476"/>
    <lineage>
        <taxon>Bacteria</taxon>
        <taxon>Bacillati</taxon>
        <taxon>Bacillota</taxon>
        <taxon>Bacilli</taxon>
        <taxon>Bacillales</taxon>
        <taxon>Caryophanaceae</taxon>
        <taxon>Sporosarcina</taxon>
    </lineage>
</organism>
<protein>
    <submittedName>
        <fullName evidence="1">DUF4003 domain-containing protein</fullName>
    </submittedName>
</protein>
<dbReference type="Pfam" id="PF13170">
    <property type="entry name" value="DUF4003"/>
    <property type="match status" value="1"/>
</dbReference>
<evidence type="ECO:0000313" key="2">
    <source>
        <dbReference type="Proteomes" id="UP000698173"/>
    </source>
</evidence>
<accession>A0A921KED2</accession>
<dbReference type="EMBL" id="DYWT01000273">
    <property type="protein sequence ID" value="HJF33640.1"/>
    <property type="molecule type" value="Genomic_DNA"/>
</dbReference>
<reference evidence="1" key="2">
    <citation type="submission" date="2021-09" db="EMBL/GenBank/DDBJ databases">
        <authorList>
            <person name="Gilroy R."/>
        </authorList>
    </citation>
    <scope>NUCLEOTIDE SEQUENCE</scope>
    <source>
        <strain evidence="1">CHK171-7178</strain>
    </source>
</reference>
<dbReference type="AlphaFoldDB" id="A0A921KED2"/>
<evidence type="ECO:0000313" key="1">
    <source>
        <dbReference type="EMBL" id="HJF33640.1"/>
    </source>
</evidence>
<proteinExistence type="predicted"/>
<dbReference type="Proteomes" id="UP000698173">
    <property type="component" value="Unassembled WGS sequence"/>
</dbReference>
<gene>
    <name evidence="1" type="ORF">K8V56_17895</name>
</gene>
<reference evidence="1" key="1">
    <citation type="journal article" date="2021" name="PeerJ">
        <title>Extensive microbial diversity within the chicken gut microbiome revealed by metagenomics and culture.</title>
        <authorList>
            <person name="Gilroy R."/>
            <person name="Ravi A."/>
            <person name="Getino M."/>
            <person name="Pursley I."/>
            <person name="Horton D.L."/>
            <person name="Alikhan N.F."/>
            <person name="Baker D."/>
            <person name="Gharbi K."/>
            <person name="Hall N."/>
            <person name="Watson M."/>
            <person name="Adriaenssens E.M."/>
            <person name="Foster-Nyarko E."/>
            <person name="Jarju S."/>
            <person name="Secka A."/>
            <person name="Antonio M."/>
            <person name="Oren A."/>
            <person name="Chaudhuri R.R."/>
            <person name="La Ragione R."/>
            <person name="Hildebrand F."/>
            <person name="Pallen M.J."/>
        </authorList>
    </citation>
    <scope>NUCLEOTIDE SEQUENCE</scope>
    <source>
        <strain evidence="1">CHK171-7178</strain>
    </source>
</reference>
<sequence length="324" mass="36323">MDANVIRQEVETTYEKVKSLAGWTVDKNVVLTITSYYVTSEREFDAESLSRVMDALKSKSSWLSPLRGNLLPMMAAFLDQPGADIDKEVNRLFAKQQVLKGLGFRNTIHSYLAALLLTNDTSLYENEARQAKKLYDAIKKRHFFLTSDDDYAYAVLLGKRGADPMEHAKSMRVYYDALRTEGFRSGNELQWLSQVMTYIQIKFEPSLVARAAEVLIHFKQNTKVRPVHYPMIGFLTVFGIDDAELKNIVELTHALEESKPFKWNREMALSIAIGYIMHQLTESAEAASVSLATSVELIIQAQQAVMAATIAAMVASSSASSSNN</sequence>
<dbReference type="InterPro" id="IPR025062">
    <property type="entry name" value="DUF4003"/>
</dbReference>